<dbReference type="PANTHER" id="PTHR32297:SF1">
    <property type="entry name" value="SODIUM CHANNEL MODIFIER 1"/>
    <property type="match status" value="1"/>
</dbReference>
<feature type="region of interest" description="Disordered" evidence="1">
    <location>
        <begin position="1"/>
        <end position="21"/>
    </location>
</feature>
<dbReference type="GO" id="GO:0008380">
    <property type="term" value="P:RNA splicing"/>
    <property type="evidence" value="ECO:0007669"/>
    <property type="project" value="InterPro"/>
</dbReference>
<evidence type="ECO:0000313" key="3">
    <source>
        <dbReference type="EMBL" id="NWV29575.1"/>
    </source>
</evidence>
<sequence>DSKEGRKENSQNSEGPSPERLRMLRHHLHLRSRGWLQDRCGNWVKDENAEFDSDEDEPPPPP</sequence>
<feature type="domain" description="Sodium channel modifier 1 acidic C-terminal" evidence="2">
    <location>
        <begin position="17"/>
        <end position="61"/>
    </location>
</feature>
<organism evidence="3 4">
    <name type="scientific">Origma solitaria</name>
    <dbReference type="NCBI Taxonomy" id="720586"/>
    <lineage>
        <taxon>Eukaryota</taxon>
        <taxon>Metazoa</taxon>
        <taxon>Chordata</taxon>
        <taxon>Craniata</taxon>
        <taxon>Vertebrata</taxon>
        <taxon>Euteleostomi</taxon>
        <taxon>Archelosauria</taxon>
        <taxon>Archosauria</taxon>
        <taxon>Dinosauria</taxon>
        <taxon>Saurischia</taxon>
        <taxon>Theropoda</taxon>
        <taxon>Coelurosauria</taxon>
        <taxon>Aves</taxon>
        <taxon>Neognathae</taxon>
        <taxon>Neoaves</taxon>
        <taxon>Telluraves</taxon>
        <taxon>Australaves</taxon>
        <taxon>Passeriformes</taxon>
        <taxon>Meliphagoidea</taxon>
        <taxon>Acanthizidae</taxon>
        <taxon>Origma</taxon>
    </lineage>
</organism>
<keyword evidence="4" id="KW-1185">Reference proteome</keyword>
<feature type="non-terminal residue" evidence="3">
    <location>
        <position position="1"/>
    </location>
</feature>
<comment type="caution">
    <text evidence="3">The sequence shown here is derived from an EMBL/GenBank/DDBJ whole genome shotgun (WGS) entry which is preliminary data.</text>
</comment>
<protein>
    <submittedName>
        <fullName evidence="3">SCNM1 protein</fullName>
    </submittedName>
</protein>
<evidence type="ECO:0000256" key="1">
    <source>
        <dbReference type="SAM" id="MobiDB-lite"/>
    </source>
</evidence>
<dbReference type="AlphaFoldDB" id="A0A7K6DTY0"/>
<name>A0A7K6DTY0_9PASS</name>
<dbReference type="PANTHER" id="PTHR32297">
    <property type="entry name" value="SODIUM CHANNEL MODIFIER 1"/>
    <property type="match status" value="1"/>
</dbReference>
<reference evidence="3 4" key="1">
    <citation type="submission" date="2019-09" db="EMBL/GenBank/DDBJ databases">
        <title>Bird 10,000 Genomes (B10K) Project - Family phase.</title>
        <authorList>
            <person name="Zhang G."/>
        </authorList>
    </citation>
    <scope>NUCLEOTIDE SEQUENCE [LARGE SCALE GENOMIC DNA]</scope>
    <source>
        <strain evidence="3">B10K-DU-029-52</strain>
    </source>
</reference>
<dbReference type="InterPro" id="IPR031625">
    <property type="entry name" value="SCNM1_acidic"/>
</dbReference>
<dbReference type="Proteomes" id="UP000571324">
    <property type="component" value="Unassembled WGS sequence"/>
</dbReference>
<dbReference type="Pfam" id="PF15805">
    <property type="entry name" value="SCNM1_acidic"/>
    <property type="match status" value="1"/>
</dbReference>
<dbReference type="EMBL" id="VZRL01006750">
    <property type="protein sequence ID" value="NWV29575.1"/>
    <property type="molecule type" value="Genomic_DNA"/>
</dbReference>
<evidence type="ECO:0000313" key="4">
    <source>
        <dbReference type="Proteomes" id="UP000571324"/>
    </source>
</evidence>
<accession>A0A7K6DTY0</accession>
<gene>
    <name evidence="3" type="primary">Scnm1</name>
    <name evidence="3" type="ORF">ORISOL_R15662</name>
</gene>
<dbReference type="InterPro" id="IPR033570">
    <property type="entry name" value="SCNM1"/>
</dbReference>
<feature type="non-terminal residue" evidence="3">
    <location>
        <position position="62"/>
    </location>
</feature>
<proteinExistence type="predicted"/>
<evidence type="ECO:0000259" key="2">
    <source>
        <dbReference type="Pfam" id="PF15805"/>
    </source>
</evidence>
<dbReference type="GO" id="GO:0005634">
    <property type="term" value="C:nucleus"/>
    <property type="evidence" value="ECO:0007669"/>
    <property type="project" value="TreeGrafter"/>
</dbReference>